<reference evidence="7" key="1">
    <citation type="submission" date="2025-08" db="UniProtKB">
        <authorList>
            <consortium name="RefSeq"/>
        </authorList>
    </citation>
    <scope>IDENTIFICATION</scope>
    <source>
        <tissue evidence="7">Silk gland</tissue>
    </source>
</reference>
<evidence type="ECO:0000256" key="4">
    <source>
        <dbReference type="SAM" id="Phobius"/>
    </source>
</evidence>
<proteinExistence type="inferred from homology"/>
<comment type="similarity">
    <text evidence="3">Belongs to the MEIOB family.</text>
</comment>
<evidence type="ECO:0000259" key="5">
    <source>
        <dbReference type="Pfam" id="PF24903"/>
    </source>
</evidence>
<dbReference type="PANTHER" id="PTHR21166:SF2">
    <property type="entry name" value="CELL DIVISION CONTROL PROTEIN 24 OB DOMAIN-CONTAINING PROTEIN-RELATED"/>
    <property type="match status" value="1"/>
</dbReference>
<feature type="domain" description="MEIOB-like N-terminal" evidence="5">
    <location>
        <begin position="3"/>
        <end position="139"/>
    </location>
</feature>
<dbReference type="GO" id="GO:0000712">
    <property type="term" value="P:resolution of meiotic recombination intermediates"/>
    <property type="evidence" value="ECO:0007669"/>
    <property type="project" value="TreeGrafter"/>
</dbReference>
<dbReference type="InterPro" id="IPR052469">
    <property type="entry name" value="MEIOB"/>
</dbReference>
<evidence type="ECO:0000256" key="3">
    <source>
        <dbReference type="ARBA" id="ARBA00038329"/>
    </source>
</evidence>
<protein>
    <submittedName>
        <fullName evidence="7">Meiosis-specific with OB domain-containing protein</fullName>
    </submittedName>
</protein>
<dbReference type="Gene3D" id="2.40.50.140">
    <property type="entry name" value="Nucleic acid-binding proteins"/>
    <property type="match status" value="2"/>
</dbReference>
<evidence type="ECO:0000256" key="1">
    <source>
        <dbReference type="ARBA" id="ARBA00023125"/>
    </source>
</evidence>
<dbReference type="Pfam" id="PF24903">
    <property type="entry name" value="OB_MEIOB_N"/>
    <property type="match status" value="1"/>
</dbReference>
<feature type="transmembrane region" description="Helical" evidence="4">
    <location>
        <begin position="373"/>
        <end position="393"/>
    </location>
</feature>
<evidence type="ECO:0000313" key="6">
    <source>
        <dbReference type="Proteomes" id="UP000504629"/>
    </source>
</evidence>
<keyword evidence="4" id="KW-0472">Membrane</keyword>
<gene>
    <name evidence="7" type="primary">LOC114249597</name>
</gene>
<keyword evidence="4" id="KW-1133">Transmembrane helix</keyword>
<keyword evidence="6" id="KW-1185">Reference proteome</keyword>
<evidence type="ECO:0000256" key="2">
    <source>
        <dbReference type="ARBA" id="ARBA00023254"/>
    </source>
</evidence>
<dbReference type="RefSeq" id="XP_028039030.1">
    <property type="nucleotide sequence ID" value="XM_028183229.1"/>
</dbReference>
<dbReference type="SUPFAM" id="SSF50249">
    <property type="entry name" value="Nucleic acid-binding proteins"/>
    <property type="match status" value="1"/>
</dbReference>
<dbReference type="AlphaFoldDB" id="A0A6J2KAT6"/>
<dbReference type="GO" id="GO:0008310">
    <property type="term" value="F:single-stranded DNA 3'-5' DNA exonuclease activity"/>
    <property type="evidence" value="ECO:0007669"/>
    <property type="project" value="TreeGrafter"/>
</dbReference>
<dbReference type="OrthoDB" id="9937820at2759"/>
<dbReference type="KEGG" id="bman:114249597"/>
<dbReference type="GeneID" id="114249597"/>
<evidence type="ECO:0000313" key="7">
    <source>
        <dbReference type="RefSeq" id="XP_028039030.1"/>
    </source>
</evidence>
<dbReference type="InterPro" id="IPR012340">
    <property type="entry name" value="NA-bd_OB-fold"/>
</dbReference>
<sequence length="421" mass="46181">MAGVQKVCLNALNINQKNALILGIIIAKNSPRTISSRRKNGESRAVTSFTLRDSEVDTINIDVWGLEYFVFTFYERFLVGDIVEITAPKICIKTGENENFRPQVSSPFYLSINEGASDVSIHGSDMQSSYLPLLHIPSKHSSAYYGLAEVLKLPEEANNVYVDLLVVVKSVMSAKKIKTKTGTEMSIRSIEVIDNTTPAAVTLDMFDADTIQRAEDWRPLESVLFIADARVSWRGKAVKAQICARSVITHQPHTADAEALRLYIQNQASTRGGEAAAWAAWSGEKACAASVAQVKDRLSTGAPFCAALHALLTNLDLEDINKMNENTDDLKVRFTDHTGELTARLPINVLEDAIGCSVSILITRYLYLHNICFYSFTYIIVVGSGLALPLALLKSVGDGDHSPSSGPYARLPTRAIKKNLI</sequence>
<name>A0A6J2KAT6_BOMMA</name>
<accession>A0A6J2KAT6</accession>
<dbReference type="PANTHER" id="PTHR21166">
    <property type="entry name" value="CELL DIVISION CONTROL PROTEIN 24 OB DOMAIN-CONTAINING PROTEIN-RELATED"/>
    <property type="match status" value="1"/>
</dbReference>
<keyword evidence="4" id="KW-0812">Transmembrane</keyword>
<keyword evidence="2" id="KW-0469">Meiosis</keyword>
<dbReference type="InterPro" id="IPR056880">
    <property type="entry name" value="OB_MEIOB_N"/>
</dbReference>
<dbReference type="Proteomes" id="UP000504629">
    <property type="component" value="Unplaced"/>
</dbReference>
<dbReference type="CTD" id="31705"/>
<organism evidence="6 7">
    <name type="scientific">Bombyx mandarina</name>
    <name type="common">Wild silk moth</name>
    <name type="synonym">Wild silkworm</name>
    <dbReference type="NCBI Taxonomy" id="7092"/>
    <lineage>
        <taxon>Eukaryota</taxon>
        <taxon>Metazoa</taxon>
        <taxon>Ecdysozoa</taxon>
        <taxon>Arthropoda</taxon>
        <taxon>Hexapoda</taxon>
        <taxon>Insecta</taxon>
        <taxon>Pterygota</taxon>
        <taxon>Neoptera</taxon>
        <taxon>Endopterygota</taxon>
        <taxon>Lepidoptera</taxon>
        <taxon>Glossata</taxon>
        <taxon>Ditrysia</taxon>
        <taxon>Bombycoidea</taxon>
        <taxon>Bombycidae</taxon>
        <taxon>Bombycinae</taxon>
        <taxon>Bombyx</taxon>
    </lineage>
</organism>
<dbReference type="GO" id="GO:0003697">
    <property type="term" value="F:single-stranded DNA binding"/>
    <property type="evidence" value="ECO:0007669"/>
    <property type="project" value="TreeGrafter"/>
</dbReference>
<keyword evidence="1" id="KW-0238">DNA-binding</keyword>